<sequence length="59" mass="6213">MTSQVNPIPAGYPGVIPYLRLRDAAAASDRYCQVFGASETMRVAITAQQLGSSGQRAAV</sequence>
<name>A0A418X851_9PSED</name>
<accession>A0A418X851</accession>
<organism evidence="1 2">
    <name type="scientific">Pseudomonas cavernicola</name>
    <dbReference type="NCBI Taxonomy" id="2320866"/>
    <lineage>
        <taxon>Bacteria</taxon>
        <taxon>Pseudomonadati</taxon>
        <taxon>Pseudomonadota</taxon>
        <taxon>Gammaproteobacteria</taxon>
        <taxon>Pseudomonadales</taxon>
        <taxon>Pseudomonadaceae</taxon>
        <taxon>Pseudomonas</taxon>
    </lineage>
</organism>
<protein>
    <recommendedName>
        <fullName evidence="3">VOC family protein</fullName>
    </recommendedName>
</protein>
<dbReference type="EMBL" id="QYUR01000008">
    <property type="protein sequence ID" value="RJG08665.1"/>
    <property type="molecule type" value="Genomic_DNA"/>
</dbReference>
<comment type="caution">
    <text evidence="1">The sequence shown here is derived from an EMBL/GenBank/DDBJ whole genome shotgun (WGS) entry which is preliminary data.</text>
</comment>
<dbReference type="OrthoDB" id="9795306at2"/>
<dbReference type="Proteomes" id="UP000284021">
    <property type="component" value="Unassembled WGS sequence"/>
</dbReference>
<reference evidence="1 2" key="1">
    <citation type="submission" date="2018-09" db="EMBL/GenBank/DDBJ databases">
        <authorList>
            <person name="Zhu H."/>
        </authorList>
    </citation>
    <scope>NUCLEOTIDE SEQUENCE [LARGE SCALE GENOMIC DNA]</scope>
    <source>
        <strain evidence="1 2">K1S02-6</strain>
    </source>
</reference>
<evidence type="ECO:0000313" key="2">
    <source>
        <dbReference type="Proteomes" id="UP000284021"/>
    </source>
</evidence>
<evidence type="ECO:0008006" key="3">
    <source>
        <dbReference type="Google" id="ProtNLM"/>
    </source>
</evidence>
<keyword evidence="2" id="KW-1185">Reference proteome</keyword>
<dbReference type="InterPro" id="IPR029068">
    <property type="entry name" value="Glyas_Bleomycin-R_OHBP_Dase"/>
</dbReference>
<dbReference type="RefSeq" id="WP_119956467.1">
    <property type="nucleotide sequence ID" value="NZ_QYUR01000008.1"/>
</dbReference>
<dbReference type="Gene3D" id="3.30.720.120">
    <property type="match status" value="1"/>
</dbReference>
<dbReference type="SUPFAM" id="SSF54593">
    <property type="entry name" value="Glyoxalase/Bleomycin resistance protein/Dihydroxybiphenyl dioxygenase"/>
    <property type="match status" value="1"/>
</dbReference>
<gene>
    <name evidence="1" type="ORF">D3879_22490</name>
</gene>
<evidence type="ECO:0000313" key="1">
    <source>
        <dbReference type="EMBL" id="RJG08665.1"/>
    </source>
</evidence>
<proteinExistence type="predicted"/>
<dbReference type="AlphaFoldDB" id="A0A418X851"/>